<reference evidence="1" key="1">
    <citation type="submission" date="2018-05" db="EMBL/GenBank/DDBJ databases">
        <authorList>
            <person name="Lanie J.A."/>
            <person name="Ng W.-L."/>
            <person name="Kazmierczak K.M."/>
            <person name="Andrzejewski T.M."/>
            <person name="Davidsen T.M."/>
            <person name="Wayne K.J."/>
            <person name="Tettelin H."/>
            <person name="Glass J.I."/>
            <person name="Rusch D."/>
            <person name="Podicherti R."/>
            <person name="Tsui H.-C.T."/>
            <person name="Winkler M.E."/>
        </authorList>
    </citation>
    <scope>NUCLEOTIDE SEQUENCE</scope>
</reference>
<sequence length="237" mass="27154">DGFVHMESCLSQEELGMAQRQIERYKRDIVPVLKSTEAFYEDHSRPSSLKQLQRMDQHDEWFSQFALQTRWLELAEQMLRQKVVLNGVEWFNKPKLSGKPTPPHQDGFYFCLKPDEAVTFWFAIDSADEENGCLRYARGSHLGGIRPHGCSQILGFSQTILDFGDDDHADAYAALMSPGDMVAHHSRTIHWADGNSSKRTRQSLALVFFSESAQRDKEAFGRYQDSVNQQHGENGIR</sequence>
<dbReference type="PANTHER" id="PTHR20883">
    <property type="entry name" value="PHYTANOYL-COA DIOXYGENASE DOMAIN CONTAINING 1"/>
    <property type="match status" value="1"/>
</dbReference>
<accession>A0A381XBK6</accession>
<dbReference type="PANTHER" id="PTHR20883:SF46">
    <property type="entry name" value="PHYTANOYL-COA HYDROXYLASE"/>
    <property type="match status" value="1"/>
</dbReference>
<dbReference type="Pfam" id="PF05721">
    <property type="entry name" value="PhyH"/>
    <property type="match status" value="1"/>
</dbReference>
<evidence type="ECO:0000313" key="1">
    <source>
        <dbReference type="EMBL" id="SVA62114.1"/>
    </source>
</evidence>
<protein>
    <recommendedName>
        <fullName evidence="2">Phytanoyl-CoA dioxygenase</fullName>
    </recommendedName>
</protein>
<name>A0A381XBK6_9ZZZZ</name>
<feature type="non-terminal residue" evidence="1">
    <location>
        <position position="1"/>
    </location>
</feature>
<organism evidence="1">
    <name type="scientific">marine metagenome</name>
    <dbReference type="NCBI Taxonomy" id="408172"/>
    <lineage>
        <taxon>unclassified sequences</taxon>
        <taxon>metagenomes</taxon>
        <taxon>ecological metagenomes</taxon>
    </lineage>
</organism>
<evidence type="ECO:0008006" key="2">
    <source>
        <dbReference type="Google" id="ProtNLM"/>
    </source>
</evidence>
<dbReference type="AlphaFoldDB" id="A0A381XBK6"/>
<dbReference type="InterPro" id="IPR008775">
    <property type="entry name" value="Phytyl_CoA_dOase-like"/>
</dbReference>
<gene>
    <name evidence="1" type="ORF">METZ01_LOCUS114968</name>
</gene>
<dbReference type="EMBL" id="UINC01014587">
    <property type="protein sequence ID" value="SVA62114.1"/>
    <property type="molecule type" value="Genomic_DNA"/>
</dbReference>
<proteinExistence type="predicted"/>
<dbReference type="SUPFAM" id="SSF51197">
    <property type="entry name" value="Clavaminate synthase-like"/>
    <property type="match status" value="1"/>
</dbReference>
<dbReference type="Gene3D" id="2.60.120.620">
    <property type="entry name" value="q2cbj1_9rhob like domain"/>
    <property type="match status" value="1"/>
</dbReference>